<keyword evidence="3" id="KW-1185">Reference proteome</keyword>
<accession>A0A395MT23</accession>
<dbReference type="InterPro" id="IPR010730">
    <property type="entry name" value="HET"/>
</dbReference>
<proteinExistence type="predicted"/>
<evidence type="ECO:0000313" key="3">
    <source>
        <dbReference type="Proteomes" id="UP000265631"/>
    </source>
</evidence>
<reference evidence="2 3" key="1">
    <citation type="journal article" date="2018" name="PLoS Pathog.">
        <title>Evolution of structural diversity of trichothecenes, a family of toxins produced by plant pathogenic and entomopathogenic fungi.</title>
        <authorList>
            <person name="Proctor R.H."/>
            <person name="McCormick S.P."/>
            <person name="Kim H.S."/>
            <person name="Cardoza R.E."/>
            <person name="Stanley A.M."/>
            <person name="Lindo L."/>
            <person name="Kelly A."/>
            <person name="Brown D.W."/>
            <person name="Lee T."/>
            <person name="Vaughan M.M."/>
            <person name="Alexander N.J."/>
            <person name="Busman M."/>
            <person name="Gutierrez S."/>
        </authorList>
    </citation>
    <scope>NUCLEOTIDE SEQUENCE [LARGE SCALE GENOMIC DNA]</scope>
    <source>
        <strain evidence="2 3">NRRL 13405</strain>
    </source>
</reference>
<dbReference type="AlphaFoldDB" id="A0A395MT23"/>
<gene>
    <name evidence="2" type="ORF">FIE12Z_4963</name>
</gene>
<organism evidence="2 3">
    <name type="scientific">Fusarium flagelliforme</name>
    <dbReference type="NCBI Taxonomy" id="2675880"/>
    <lineage>
        <taxon>Eukaryota</taxon>
        <taxon>Fungi</taxon>
        <taxon>Dikarya</taxon>
        <taxon>Ascomycota</taxon>
        <taxon>Pezizomycotina</taxon>
        <taxon>Sordariomycetes</taxon>
        <taxon>Hypocreomycetidae</taxon>
        <taxon>Hypocreales</taxon>
        <taxon>Nectriaceae</taxon>
        <taxon>Fusarium</taxon>
        <taxon>Fusarium incarnatum-equiseti species complex</taxon>
    </lineage>
</organism>
<dbReference type="InterPro" id="IPR052895">
    <property type="entry name" value="HetReg/Transcr_Mod"/>
</dbReference>
<sequence length="562" mass="63544">MSNPVASTNSTASKPPGHDIFCTPENSDFVSKVPYQSLSKTDHEIRLLKILPDSGSGFVECELLPAVSLANVQKQYLALSYCAGSAKNTKPIKVNGANSNVFSNLHHALTCARHYWETHAELPEFLLWVDQICINQFDLAERSHQVGFMRDIYLNANRTLICLSTEETDGEGMRWLAELKNMVGQGKVESLTCAIIEKSNSEEFAKGLASVCGIITSKWWGRAWIFQEFMVSTYATFLYGSYAMPHGDFSKLAIGSCWAIRRILLDEFSESMLRTQLEKSSHDEDSLWSSDSLLYILTAKLVEPTPTDLETLLYHTRDCLASDPRDRIYSVLGLANPGYGIIPDYSPENDVPKLLVETTTRIIAFEDKLSILSDLNRHRGSMEETRQLPSWVINWIDDYLLFPSYWTSTTNRRPKMGSFEDHKITAGSIDASFVEVPHPGHPGTRTTVLQLWAILLDTDFQAVGGHGDSKYTEDYSLRSYEGSQHYMIESYVPVESDQELWILCGACETFLLTRYSYGYRIFVPATIINAVVEDGVMKLPQFMDDQGIYDTNKMNWKRITLF</sequence>
<name>A0A395MT23_9HYPO</name>
<dbReference type="PANTHER" id="PTHR24148:SF73">
    <property type="entry name" value="HET DOMAIN PROTEIN (AFU_ORTHOLOGUE AFUA_8G01020)"/>
    <property type="match status" value="1"/>
</dbReference>
<evidence type="ECO:0000313" key="2">
    <source>
        <dbReference type="EMBL" id="RFN50725.1"/>
    </source>
</evidence>
<dbReference type="STRING" id="2594813.A0A395MT23"/>
<dbReference type="EMBL" id="PXXK01000128">
    <property type="protein sequence ID" value="RFN50725.1"/>
    <property type="molecule type" value="Genomic_DNA"/>
</dbReference>
<comment type="caution">
    <text evidence="2">The sequence shown here is derived from an EMBL/GenBank/DDBJ whole genome shotgun (WGS) entry which is preliminary data.</text>
</comment>
<dbReference type="PANTHER" id="PTHR24148">
    <property type="entry name" value="ANKYRIN REPEAT DOMAIN-CONTAINING PROTEIN 39 HOMOLOG-RELATED"/>
    <property type="match status" value="1"/>
</dbReference>
<dbReference type="Proteomes" id="UP000265631">
    <property type="component" value="Unassembled WGS sequence"/>
</dbReference>
<feature type="domain" description="Heterokaryon incompatibility" evidence="1">
    <location>
        <begin position="76"/>
        <end position="228"/>
    </location>
</feature>
<protein>
    <submittedName>
        <fullName evidence="2">Heterokaryon incompatibility protein 6, or allele</fullName>
    </submittedName>
</protein>
<dbReference type="Pfam" id="PF06985">
    <property type="entry name" value="HET"/>
    <property type="match status" value="1"/>
</dbReference>
<evidence type="ECO:0000259" key="1">
    <source>
        <dbReference type="Pfam" id="PF06985"/>
    </source>
</evidence>